<evidence type="ECO:0000313" key="2">
    <source>
        <dbReference type="EMBL" id="CAA3033165.1"/>
    </source>
</evidence>
<protein>
    <submittedName>
        <fullName evidence="2">Uncharacterized protein</fullName>
    </submittedName>
</protein>
<evidence type="ECO:0000256" key="1">
    <source>
        <dbReference type="SAM" id="MobiDB-lite"/>
    </source>
</evidence>
<sequence>MGFEINIGSSFWKWYFHNEEDARKINIFDLINASITVASFKKPDEFRSKRLWIMESLFTNDSKAKMGSRLIVKVPSKINQEPIMIQGCKDQACKDEIFSRHKKFDDLERELDEFAQPVGFHNVNVPDNKRKAEVSKICRSGTMFKADKKRKEIPSPPSLGHDGKPKQWFGSHMKKIRKARF</sequence>
<reference evidence="2 3" key="1">
    <citation type="submission" date="2019-12" db="EMBL/GenBank/DDBJ databases">
        <authorList>
            <person name="Alioto T."/>
            <person name="Alioto T."/>
            <person name="Gomez Garrido J."/>
        </authorList>
    </citation>
    <scope>NUCLEOTIDE SEQUENCE [LARGE SCALE GENOMIC DNA]</scope>
</reference>
<comment type="caution">
    <text evidence="2">The sequence shown here is derived from an EMBL/GenBank/DDBJ whole genome shotgun (WGS) entry which is preliminary data.</text>
</comment>
<dbReference type="EMBL" id="CACTIH010009911">
    <property type="protein sequence ID" value="CAA3033165.1"/>
    <property type="molecule type" value="Genomic_DNA"/>
</dbReference>
<feature type="region of interest" description="Disordered" evidence="1">
    <location>
        <begin position="147"/>
        <end position="181"/>
    </location>
</feature>
<dbReference type="AlphaFoldDB" id="A0A8S0VHR6"/>
<evidence type="ECO:0000313" key="3">
    <source>
        <dbReference type="Proteomes" id="UP000594638"/>
    </source>
</evidence>
<accession>A0A8S0VHR6</accession>
<keyword evidence="3" id="KW-1185">Reference proteome</keyword>
<organism evidence="2 3">
    <name type="scientific">Olea europaea subsp. europaea</name>
    <dbReference type="NCBI Taxonomy" id="158383"/>
    <lineage>
        <taxon>Eukaryota</taxon>
        <taxon>Viridiplantae</taxon>
        <taxon>Streptophyta</taxon>
        <taxon>Embryophyta</taxon>
        <taxon>Tracheophyta</taxon>
        <taxon>Spermatophyta</taxon>
        <taxon>Magnoliopsida</taxon>
        <taxon>eudicotyledons</taxon>
        <taxon>Gunneridae</taxon>
        <taxon>Pentapetalae</taxon>
        <taxon>asterids</taxon>
        <taxon>lamiids</taxon>
        <taxon>Lamiales</taxon>
        <taxon>Oleaceae</taxon>
        <taxon>Oleeae</taxon>
        <taxon>Olea</taxon>
    </lineage>
</organism>
<proteinExistence type="predicted"/>
<gene>
    <name evidence="2" type="ORF">OLEA9_A006277</name>
</gene>
<feature type="compositionally biased region" description="Basic residues" evidence="1">
    <location>
        <begin position="172"/>
        <end position="181"/>
    </location>
</feature>
<name>A0A8S0VHR6_OLEEU</name>
<dbReference type="Proteomes" id="UP000594638">
    <property type="component" value="Unassembled WGS sequence"/>
</dbReference>
<dbReference type="Gramene" id="OE9A006277T1">
    <property type="protein sequence ID" value="OE9A006277C1"/>
    <property type="gene ID" value="OE9A006277"/>
</dbReference>